<evidence type="ECO:0000256" key="3">
    <source>
        <dbReference type="ARBA" id="ARBA00023125"/>
    </source>
</evidence>
<reference evidence="7" key="3">
    <citation type="journal article" date="2017" name="Nature">
        <title>Genome sequence of the progenitor of the wheat D genome Aegilops tauschii.</title>
        <authorList>
            <person name="Luo M.C."/>
            <person name="Gu Y.Q."/>
            <person name="Puiu D."/>
            <person name="Wang H."/>
            <person name="Twardziok S.O."/>
            <person name="Deal K.R."/>
            <person name="Huo N."/>
            <person name="Zhu T."/>
            <person name="Wang L."/>
            <person name="Wang Y."/>
            <person name="McGuire P.E."/>
            <person name="Liu S."/>
            <person name="Long H."/>
            <person name="Ramasamy R.K."/>
            <person name="Rodriguez J.C."/>
            <person name="Van S.L."/>
            <person name="Yuan L."/>
            <person name="Wang Z."/>
            <person name="Xia Z."/>
            <person name="Xiao L."/>
            <person name="Anderson O.D."/>
            <person name="Ouyang S."/>
            <person name="Liang Y."/>
            <person name="Zimin A.V."/>
            <person name="Pertea G."/>
            <person name="Qi P."/>
            <person name="Bennetzen J.L."/>
            <person name="Dai X."/>
            <person name="Dawson M.W."/>
            <person name="Muller H.G."/>
            <person name="Kugler K."/>
            <person name="Rivarola-Duarte L."/>
            <person name="Spannagl M."/>
            <person name="Mayer K.F.X."/>
            <person name="Lu F.H."/>
            <person name="Bevan M.W."/>
            <person name="Leroy P."/>
            <person name="Li P."/>
            <person name="You F.M."/>
            <person name="Sun Q."/>
            <person name="Liu Z."/>
            <person name="Lyons E."/>
            <person name="Wicker T."/>
            <person name="Salzberg S.L."/>
            <person name="Devos K.M."/>
            <person name="Dvorak J."/>
        </authorList>
    </citation>
    <scope>NUCLEOTIDE SEQUENCE [LARGE SCALE GENOMIC DNA]</scope>
    <source>
        <strain evidence="7">cv. AL8/78</strain>
    </source>
</reference>
<accession>A0A453E582</accession>
<keyword evidence="4" id="KW-0804">Transcription</keyword>
<reference evidence="8" key="2">
    <citation type="journal article" date="2017" name="Nat. Plants">
        <title>The Aegilops tauschii genome reveals multiple impacts of transposons.</title>
        <authorList>
            <person name="Zhao G."/>
            <person name="Zou C."/>
            <person name="Li K."/>
            <person name="Wang K."/>
            <person name="Li T."/>
            <person name="Gao L."/>
            <person name="Zhang X."/>
            <person name="Wang H."/>
            <person name="Yang Z."/>
            <person name="Liu X."/>
            <person name="Jiang W."/>
            <person name="Mao L."/>
            <person name="Kong X."/>
            <person name="Jiao Y."/>
            <person name="Jia J."/>
        </authorList>
    </citation>
    <scope>NUCLEOTIDE SEQUENCE [LARGE SCALE GENOMIC DNA]</scope>
    <source>
        <strain evidence="8">cv. AL8/78</strain>
    </source>
</reference>
<dbReference type="SMART" id="SM00353">
    <property type="entry name" value="HLH"/>
    <property type="match status" value="1"/>
</dbReference>
<keyword evidence="2" id="KW-0805">Transcription regulation</keyword>
<proteinExistence type="inferred from homology"/>
<reference evidence="7" key="5">
    <citation type="journal article" date="2021" name="G3 (Bethesda)">
        <title>Aegilops tauschii genome assembly Aet v5.0 features greater sequence contiguity and improved annotation.</title>
        <authorList>
            <person name="Wang L."/>
            <person name="Zhu T."/>
            <person name="Rodriguez J.C."/>
            <person name="Deal K.R."/>
            <person name="Dubcovsky J."/>
            <person name="McGuire P.E."/>
            <person name="Lux T."/>
            <person name="Spannagl M."/>
            <person name="Mayer K.F.X."/>
            <person name="Baldrich P."/>
            <person name="Meyers B.C."/>
            <person name="Huo N."/>
            <person name="Gu Y.Q."/>
            <person name="Zhou H."/>
            <person name="Devos K.M."/>
            <person name="Bennetzen J.L."/>
            <person name="Unver T."/>
            <person name="Budak H."/>
            <person name="Gulick P.J."/>
            <person name="Galiba G."/>
            <person name="Kalapos B."/>
            <person name="Nelson D.R."/>
            <person name="Li P."/>
            <person name="You F.M."/>
            <person name="Luo M.C."/>
            <person name="Dvorak J."/>
        </authorList>
    </citation>
    <scope>NUCLEOTIDE SEQUENCE [LARGE SCALE GENOMIC DNA]</scope>
    <source>
        <strain evidence="7">cv. AL8/78</strain>
    </source>
</reference>
<comment type="similarity">
    <text evidence="1">Belongs to the bHLH protein family.</text>
</comment>
<evidence type="ECO:0000313" key="8">
    <source>
        <dbReference type="Proteomes" id="UP000015105"/>
    </source>
</evidence>
<reference evidence="8" key="1">
    <citation type="journal article" date="2014" name="Science">
        <title>Ancient hybridizations among the ancestral genomes of bread wheat.</title>
        <authorList>
            <consortium name="International Wheat Genome Sequencing Consortium,"/>
            <person name="Marcussen T."/>
            <person name="Sandve S.R."/>
            <person name="Heier L."/>
            <person name="Spannagl M."/>
            <person name="Pfeifer M."/>
            <person name="Jakobsen K.S."/>
            <person name="Wulff B.B."/>
            <person name="Steuernagel B."/>
            <person name="Mayer K.F."/>
            <person name="Olsen O.A."/>
        </authorList>
    </citation>
    <scope>NUCLEOTIDE SEQUENCE [LARGE SCALE GENOMIC DNA]</scope>
    <source>
        <strain evidence="8">cv. AL8/78</strain>
    </source>
</reference>
<dbReference type="Gene3D" id="4.10.280.10">
    <property type="entry name" value="Helix-loop-helix DNA-binding domain"/>
    <property type="match status" value="1"/>
</dbReference>
<dbReference type="GO" id="GO:0046983">
    <property type="term" value="F:protein dimerization activity"/>
    <property type="evidence" value="ECO:0007669"/>
    <property type="project" value="InterPro"/>
</dbReference>
<evidence type="ECO:0000259" key="6">
    <source>
        <dbReference type="PROSITE" id="PS50888"/>
    </source>
</evidence>
<protein>
    <recommendedName>
        <fullName evidence="6">BHLH domain-containing protein</fullName>
    </recommendedName>
</protein>
<feature type="region of interest" description="Disordered" evidence="5">
    <location>
        <begin position="36"/>
        <end position="78"/>
    </location>
</feature>
<name>A0A453E582_AEGTS</name>
<reference evidence="7" key="4">
    <citation type="submission" date="2019-03" db="UniProtKB">
        <authorList>
            <consortium name="EnsemblPlants"/>
        </authorList>
    </citation>
    <scope>IDENTIFICATION</scope>
</reference>
<feature type="domain" description="BHLH" evidence="6">
    <location>
        <begin position="70"/>
        <end position="119"/>
    </location>
</feature>
<dbReference type="Proteomes" id="UP000015105">
    <property type="component" value="Chromosome 3D"/>
</dbReference>
<dbReference type="EnsemblPlants" id="AET3Gv20226900.21">
    <property type="protein sequence ID" value="AET3Gv20226900.21"/>
    <property type="gene ID" value="AET3Gv20226900"/>
</dbReference>
<dbReference type="GO" id="GO:0003700">
    <property type="term" value="F:DNA-binding transcription factor activity"/>
    <property type="evidence" value="ECO:0007669"/>
    <property type="project" value="InterPro"/>
</dbReference>
<evidence type="ECO:0000256" key="5">
    <source>
        <dbReference type="SAM" id="MobiDB-lite"/>
    </source>
</evidence>
<evidence type="ECO:0000313" key="7">
    <source>
        <dbReference type="EnsemblPlants" id="AET3Gv20226900.21"/>
    </source>
</evidence>
<keyword evidence="8" id="KW-1185">Reference proteome</keyword>
<dbReference type="PANTHER" id="PTHR45844:SF18">
    <property type="entry name" value="TRANSCRIPTION FACTOR BHLH51"/>
    <property type="match status" value="1"/>
</dbReference>
<dbReference type="GO" id="GO:0003677">
    <property type="term" value="F:DNA binding"/>
    <property type="evidence" value="ECO:0007669"/>
    <property type="project" value="UniProtKB-KW"/>
</dbReference>
<dbReference type="AlphaFoldDB" id="A0A453E582"/>
<organism evidence="7 8">
    <name type="scientific">Aegilops tauschii subsp. strangulata</name>
    <name type="common">Goatgrass</name>
    <dbReference type="NCBI Taxonomy" id="200361"/>
    <lineage>
        <taxon>Eukaryota</taxon>
        <taxon>Viridiplantae</taxon>
        <taxon>Streptophyta</taxon>
        <taxon>Embryophyta</taxon>
        <taxon>Tracheophyta</taxon>
        <taxon>Spermatophyta</taxon>
        <taxon>Magnoliopsida</taxon>
        <taxon>Liliopsida</taxon>
        <taxon>Poales</taxon>
        <taxon>Poaceae</taxon>
        <taxon>BOP clade</taxon>
        <taxon>Pooideae</taxon>
        <taxon>Triticodae</taxon>
        <taxon>Triticeae</taxon>
        <taxon>Triticinae</taxon>
        <taxon>Aegilops</taxon>
    </lineage>
</organism>
<evidence type="ECO:0000256" key="4">
    <source>
        <dbReference type="ARBA" id="ARBA00023163"/>
    </source>
</evidence>
<dbReference type="InterPro" id="IPR036638">
    <property type="entry name" value="HLH_DNA-bd_sf"/>
</dbReference>
<dbReference type="PROSITE" id="PS50888">
    <property type="entry name" value="BHLH"/>
    <property type="match status" value="1"/>
</dbReference>
<sequence>FFLVLAVSRSWMAPPCQSPQGGNELMAYDACDPTVSRGPAPLPRQASSAPPAGPPELSTTGSGRTATEARALKVHSEAERRRRVRINAHLTTLRRMIPDTNQMDKAALLGRVVDQVRHLKRRASEVAQQTPAVPPETDEVSVEFCCAGDADDDNSRLYIKASVSCDDRPDLVAGLIQALHGLRLRTLRAEVSSLGGRVQHVFTLCKEEEGSAGSAGLNSLKEAVRLALAKVASPELVCGGSPFQFQSKRQRILELHYSIMSI</sequence>
<dbReference type="Pfam" id="PF00010">
    <property type="entry name" value="HLH"/>
    <property type="match status" value="1"/>
</dbReference>
<evidence type="ECO:0000256" key="1">
    <source>
        <dbReference type="ARBA" id="ARBA00005510"/>
    </source>
</evidence>
<dbReference type="Gramene" id="AET3Gv20226900.21">
    <property type="protein sequence ID" value="AET3Gv20226900.21"/>
    <property type="gene ID" value="AET3Gv20226900"/>
</dbReference>
<evidence type="ECO:0000256" key="2">
    <source>
        <dbReference type="ARBA" id="ARBA00023015"/>
    </source>
</evidence>
<dbReference type="InterPro" id="IPR011598">
    <property type="entry name" value="bHLH_dom"/>
</dbReference>
<dbReference type="PANTHER" id="PTHR45844">
    <property type="entry name" value="TRANSCRIPTION FACTOR BHLH30"/>
    <property type="match status" value="1"/>
</dbReference>
<dbReference type="InterPro" id="IPR045847">
    <property type="entry name" value="AIG1-like"/>
</dbReference>
<keyword evidence="3" id="KW-0238">DNA-binding</keyword>
<dbReference type="SUPFAM" id="SSF47459">
    <property type="entry name" value="HLH, helix-loop-helix DNA-binding domain"/>
    <property type="match status" value="1"/>
</dbReference>